<evidence type="ECO:0000313" key="7">
    <source>
        <dbReference type="EMBL" id="GGE12408.1"/>
    </source>
</evidence>
<evidence type="ECO:0000256" key="2">
    <source>
        <dbReference type="ARBA" id="ARBA00022475"/>
    </source>
</evidence>
<reference evidence="7" key="2">
    <citation type="submission" date="2020-09" db="EMBL/GenBank/DDBJ databases">
        <authorList>
            <person name="Sun Q."/>
            <person name="Zhou Y."/>
        </authorList>
    </citation>
    <scope>NUCLEOTIDE SEQUENCE</scope>
    <source>
        <strain evidence="7">CGMCC 1.15179</strain>
    </source>
</reference>
<evidence type="ECO:0008006" key="9">
    <source>
        <dbReference type="Google" id="ProtNLM"/>
    </source>
</evidence>
<organism evidence="7 8">
    <name type="scientific">Marinithermofilum abyssi</name>
    <dbReference type="NCBI Taxonomy" id="1571185"/>
    <lineage>
        <taxon>Bacteria</taxon>
        <taxon>Bacillati</taxon>
        <taxon>Bacillota</taxon>
        <taxon>Bacilli</taxon>
        <taxon>Bacillales</taxon>
        <taxon>Thermoactinomycetaceae</taxon>
        <taxon>Marinithermofilum</taxon>
    </lineage>
</organism>
<keyword evidence="3 6" id="KW-0812">Transmembrane</keyword>
<name>A0A8J2VCQ5_9BACL</name>
<evidence type="ECO:0000256" key="4">
    <source>
        <dbReference type="ARBA" id="ARBA00022989"/>
    </source>
</evidence>
<dbReference type="AlphaFoldDB" id="A0A8J2VCQ5"/>
<comment type="caution">
    <text evidence="7">The sequence shown here is derived from an EMBL/GenBank/DDBJ whole genome shotgun (WGS) entry which is preliminary data.</text>
</comment>
<protein>
    <recommendedName>
        <fullName evidence="9">Branched-chain amino acid transport system / permease component</fullName>
    </recommendedName>
</protein>
<keyword evidence="4 6" id="KW-1133">Transmembrane helix</keyword>
<proteinExistence type="predicted"/>
<feature type="transmembrane region" description="Helical" evidence="6">
    <location>
        <begin position="31"/>
        <end position="47"/>
    </location>
</feature>
<keyword evidence="2" id="KW-1003">Cell membrane</keyword>
<evidence type="ECO:0000256" key="3">
    <source>
        <dbReference type="ARBA" id="ARBA00022692"/>
    </source>
</evidence>
<evidence type="ECO:0000256" key="6">
    <source>
        <dbReference type="SAM" id="Phobius"/>
    </source>
</evidence>
<gene>
    <name evidence="7" type="ORF">GCM10011571_12270</name>
</gene>
<keyword evidence="5 6" id="KW-0472">Membrane</keyword>
<feature type="transmembrane region" description="Helical" evidence="6">
    <location>
        <begin position="59"/>
        <end position="77"/>
    </location>
</feature>
<keyword evidence="8" id="KW-1185">Reference proteome</keyword>
<dbReference type="PANTHER" id="PTHR30482:SF10">
    <property type="entry name" value="HIGH-AFFINITY BRANCHED-CHAIN AMINO ACID TRANSPORT PROTEIN BRAE"/>
    <property type="match status" value="1"/>
</dbReference>
<dbReference type="PANTHER" id="PTHR30482">
    <property type="entry name" value="HIGH-AFFINITY BRANCHED-CHAIN AMINO ACID TRANSPORT SYSTEM PERMEASE"/>
    <property type="match status" value="1"/>
</dbReference>
<dbReference type="GO" id="GO:0005886">
    <property type="term" value="C:plasma membrane"/>
    <property type="evidence" value="ECO:0007669"/>
    <property type="project" value="UniProtKB-SubCell"/>
</dbReference>
<dbReference type="InterPro" id="IPR043428">
    <property type="entry name" value="LivM-like"/>
</dbReference>
<evidence type="ECO:0000256" key="5">
    <source>
        <dbReference type="ARBA" id="ARBA00023136"/>
    </source>
</evidence>
<sequence length="137" mass="15276">MDSVINKRNGVVLVLIIALLLPLIVQNQYVLHVITLAFIWAISIYGYNMNVGYTGSLSLAHVGFFAIGAYTLGLLTVKAGWDFWLAFAAALVLPALIGWLIGLVHHQRKRSRLRHGFCCHGQREKGSRRGDVFSRRS</sequence>
<dbReference type="RefSeq" id="WP_188647008.1">
    <property type="nucleotide sequence ID" value="NZ_BMHQ01000003.1"/>
</dbReference>
<accession>A0A8J2VCQ5</accession>
<dbReference type="InterPro" id="IPR001851">
    <property type="entry name" value="ABC_transp_permease"/>
</dbReference>
<evidence type="ECO:0000313" key="8">
    <source>
        <dbReference type="Proteomes" id="UP000625210"/>
    </source>
</evidence>
<comment type="subcellular location">
    <subcellularLocation>
        <location evidence="1">Cell membrane</location>
        <topology evidence="1">Multi-pass membrane protein</topology>
    </subcellularLocation>
</comment>
<dbReference type="EMBL" id="BMHQ01000003">
    <property type="protein sequence ID" value="GGE12408.1"/>
    <property type="molecule type" value="Genomic_DNA"/>
</dbReference>
<feature type="transmembrane region" description="Helical" evidence="6">
    <location>
        <begin position="83"/>
        <end position="104"/>
    </location>
</feature>
<feature type="transmembrane region" description="Helical" evidence="6">
    <location>
        <begin position="9"/>
        <end position="25"/>
    </location>
</feature>
<evidence type="ECO:0000256" key="1">
    <source>
        <dbReference type="ARBA" id="ARBA00004651"/>
    </source>
</evidence>
<dbReference type="GO" id="GO:0015658">
    <property type="term" value="F:branched-chain amino acid transmembrane transporter activity"/>
    <property type="evidence" value="ECO:0007669"/>
    <property type="project" value="InterPro"/>
</dbReference>
<dbReference type="Proteomes" id="UP000625210">
    <property type="component" value="Unassembled WGS sequence"/>
</dbReference>
<reference evidence="7" key="1">
    <citation type="journal article" date="2014" name="Int. J. Syst. Evol. Microbiol.">
        <title>Complete genome sequence of Corynebacterium casei LMG S-19264T (=DSM 44701T), isolated from a smear-ripened cheese.</title>
        <authorList>
            <consortium name="US DOE Joint Genome Institute (JGI-PGF)"/>
            <person name="Walter F."/>
            <person name="Albersmeier A."/>
            <person name="Kalinowski J."/>
            <person name="Ruckert C."/>
        </authorList>
    </citation>
    <scope>NUCLEOTIDE SEQUENCE</scope>
    <source>
        <strain evidence="7">CGMCC 1.15179</strain>
    </source>
</reference>
<dbReference type="Pfam" id="PF02653">
    <property type="entry name" value="BPD_transp_2"/>
    <property type="match status" value="1"/>
</dbReference>